<feature type="transmembrane region" description="Helical" evidence="1">
    <location>
        <begin position="93"/>
        <end position="114"/>
    </location>
</feature>
<sequence>MTTARRILAALCLVVSGYIHAQLYLHGYRVIPGVGPAFLLQASGSLAVGLLLLIAGPLMLRLGGIGLAAGALAGFLASRTVGVFGFVERGLQPAPQALISILAEIAAVALLVNWSSRSSEQKLSGDLTV</sequence>
<comment type="caution">
    <text evidence="2">The sequence shown here is derived from an EMBL/GenBank/DDBJ whole genome shotgun (WGS) entry which is preliminary data.</text>
</comment>
<proteinExistence type="predicted"/>
<keyword evidence="1" id="KW-0812">Transmembrane</keyword>
<organism evidence="2 3">
    <name type="scientific">Pseudonocardia eucalypti</name>
    <dbReference type="NCBI Taxonomy" id="648755"/>
    <lineage>
        <taxon>Bacteria</taxon>
        <taxon>Bacillati</taxon>
        <taxon>Actinomycetota</taxon>
        <taxon>Actinomycetes</taxon>
        <taxon>Pseudonocardiales</taxon>
        <taxon>Pseudonocardiaceae</taxon>
        <taxon>Pseudonocardia</taxon>
    </lineage>
</organism>
<dbReference type="EMBL" id="BAABJP010000031">
    <property type="protein sequence ID" value="GAA5166061.1"/>
    <property type="molecule type" value="Genomic_DNA"/>
</dbReference>
<gene>
    <name evidence="2" type="ORF">GCM10023321_56890</name>
</gene>
<feature type="transmembrane region" description="Helical" evidence="1">
    <location>
        <begin position="37"/>
        <end position="60"/>
    </location>
</feature>
<keyword evidence="1" id="KW-0472">Membrane</keyword>
<protein>
    <recommendedName>
        <fullName evidence="4">DUF4345 domain-containing protein</fullName>
    </recommendedName>
</protein>
<evidence type="ECO:0000313" key="3">
    <source>
        <dbReference type="Proteomes" id="UP001428817"/>
    </source>
</evidence>
<feature type="transmembrane region" description="Helical" evidence="1">
    <location>
        <begin position="67"/>
        <end position="87"/>
    </location>
</feature>
<reference evidence="3" key="1">
    <citation type="journal article" date="2019" name="Int. J. Syst. Evol. Microbiol.">
        <title>The Global Catalogue of Microorganisms (GCM) 10K type strain sequencing project: providing services to taxonomists for standard genome sequencing and annotation.</title>
        <authorList>
            <consortium name="The Broad Institute Genomics Platform"/>
            <consortium name="The Broad Institute Genome Sequencing Center for Infectious Disease"/>
            <person name="Wu L."/>
            <person name="Ma J."/>
        </authorList>
    </citation>
    <scope>NUCLEOTIDE SEQUENCE [LARGE SCALE GENOMIC DNA]</scope>
    <source>
        <strain evidence="3">JCM 18303</strain>
    </source>
</reference>
<name>A0ABP9QQU4_9PSEU</name>
<dbReference type="Proteomes" id="UP001428817">
    <property type="component" value="Unassembled WGS sequence"/>
</dbReference>
<accession>A0ABP9QQU4</accession>
<keyword evidence="3" id="KW-1185">Reference proteome</keyword>
<evidence type="ECO:0000256" key="1">
    <source>
        <dbReference type="SAM" id="Phobius"/>
    </source>
</evidence>
<dbReference type="RefSeq" id="WP_185064898.1">
    <property type="nucleotide sequence ID" value="NZ_BAABJP010000031.1"/>
</dbReference>
<keyword evidence="1" id="KW-1133">Transmembrane helix</keyword>
<evidence type="ECO:0000313" key="2">
    <source>
        <dbReference type="EMBL" id="GAA5166061.1"/>
    </source>
</evidence>
<evidence type="ECO:0008006" key="4">
    <source>
        <dbReference type="Google" id="ProtNLM"/>
    </source>
</evidence>